<keyword evidence="2" id="KW-1185">Reference proteome</keyword>
<evidence type="ECO:0000313" key="2">
    <source>
        <dbReference type="Proteomes" id="UP000233837"/>
    </source>
</evidence>
<dbReference type="EMBL" id="KZ503313">
    <property type="protein sequence ID" value="PKU65742.1"/>
    <property type="molecule type" value="Genomic_DNA"/>
</dbReference>
<evidence type="ECO:0000313" key="1">
    <source>
        <dbReference type="EMBL" id="PKU65742.1"/>
    </source>
</evidence>
<name>A0A2I0VQQ9_9ASPA</name>
<organism evidence="1 2">
    <name type="scientific">Dendrobium catenatum</name>
    <dbReference type="NCBI Taxonomy" id="906689"/>
    <lineage>
        <taxon>Eukaryota</taxon>
        <taxon>Viridiplantae</taxon>
        <taxon>Streptophyta</taxon>
        <taxon>Embryophyta</taxon>
        <taxon>Tracheophyta</taxon>
        <taxon>Spermatophyta</taxon>
        <taxon>Magnoliopsida</taxon>
        <taxon>Liliopsida</taxon>
        <taxon>Asparagales</taxon>
        <taxon>Orchidaceae</taxon>
        <taxon>Epidendroideae</taxon>
        <taxon>Malaxideae</taxon>
        <taxon>Dendrobiinae</taxon>
        <taxon>Dendrobium</taxon>
    </lineage>
</organism>
<proteinExistence type="predicted"/>
<reference evidence="1 2" key="1">
    <citation type="journal article" date="2016" name="Sci. Rep.">
        <title>The Dendrobium catenatum Lindl. genome sequence provides insights into polysaccharide synthase, floral development and adaptive evolution.</title>
        <authorList>
            <person name="Zhang G.Q."/>
            <person name="Xu Q."/>
            <person name="Bian C."/>
            <person name="Tsai W.C."/>
            <person name="Yeh C.M."/>
            <person name="Liu K.W."/>
            <person name="Yoshida K."/>
            <person name="Zhang L.S."/>
            <person name="Chang S.B."/>
            <person name="Chen F."/>
            <person name="Shi Y."/>
            <person name="Su Y.Y."/>
            <person name="Zhang Y.Q."/>
            <person name="Chen L.J."/>
            <person name="Yin Y."/>
            <person name="Lin M."/>
            <person name="Huang H."/>
            <person name="Deng H."/>
            <person name="Wang Z.W."/>
            <person name="Zhu S.L."/>
            <person name="Zhao X."/>
            <person name="Deng C."/>
            <person name="Niu S.C."/>
            <person name="Huang J."/>
            <person name="Wang M."/>
            <person name="Liu G.H."/>
            <person name="Yang H.J."/>
            <person name="Xiao X.J."/>
            <person name="Hsiao Y.Y."/>
            <person name="Wu W.L."/>
            <person name="Chen Y.Y."/>
            <person name="Mitsuda N."/>
            <person name="Ohme-Takagi M."/>
            <person name="Luo Y.B."/>
            <person name="Van de Peer Y."/>
            <person name="Liu Z.J."/>
        </authorList>
    </citation>
    <scope>NUCLEOTIDE SEQUENCE [LARGE SCALE GENOMIC DNA]</scope>
    <source>
        <tissue evidence="1">The whole plant</tissue>
    </source>
</reference>
<dbReference type="Proteomes" id="UP000233837">
    <property type="component" value="Unassembled WGS sequence"/>
</dbReference>
<gene>
    <name evidence="1" type="ORF">MA16_Dca022163</name>
</gene>
<accession>A0A2I0VQQ9</accession>
<sequence>MEALLQVRDMLRPFETLYQHVINIHLHITSNKGFKNLIHETLISCSNILEPEGHHPITIQSFVCLKCCCFFVSQIHLDLVVTRVGVHEAQHLMSMGGID</sequence>
<protein>
    <submittedName>
        <fullName evidence="1">Uncharacterized protein</fullName>
    </submittedName>
</protein>
<reference evidence="1 2" key="2">
    <citation type="journal article" date="2017" name="Nature">
        <title>The Apostasia genome and the evolution of orchids.</title>
        <authorList>
            <person name="Zhang G.Q."/>
            <person name="Liu K.W."/>
            <person name="Li Z."/>
            <person name="Lohaus R."/>
            <person name="Hsiao Y.Y."/>
            <person name="Niu S.C."/>
            <person name="Wang J.Y."/>
            <person name="Lin Y.C."/>
            <person name="Xu Q."/>
            <person name="Chen L.J."/>
            <person name="Yoshida K."/>
            <person name="Fujiwara S."/>
            <person name="Wang Z.W."/>
            <person name="Zhang Y.Q."/>
            <person name="Mitsuda N."/>
            <person name="Wang M."/>
            <person name="Liu G.H."/>
            <person name="Pecoraro L."/>
            <person name="Huang H.X."/>
            <person name="Xiao X.J."/>
            <person name="Lin M."/>
            <person name="Wu X.Y."/>
            <person name="Wu W.L."/>
            <person name="Chen Y.Y."/>
            <person name="Chang S.B."/>
            <person name="Sakamoto S."/>
            <person name="Ohme-Takagi M."/>
            <person name="Yagi M."/>
            <person name="Zeng S.J."/>
            <person name="Shen C.Y."/>
            <person name="Yeh C.M."/>
            <person name="Luo Y.B."/>
            <person name="Tsai W.C."/>
            <person name="Van de Peer Y."/>
            <person name="Liu Z.J."/>
        </authorList>
    </citation>
    <scope>NUCLEOTIDE SEQUENCE [LARGE SCALE GENOMIC DNA]</scope>
    <source>
        <tissue evidence="1">The whole plant</tissue>
    </source>
</reference>
<dbReference type="AlphaFoldDB" id="A0A2I0VQQ9"/>